<name>A0A518GAF2_9BACT</name>
<dbReference type="RefSeq" id="WP_145080801.1">
    <property type="nucleotide sequence ID" value="NZ_CP036298.1"/>
</dbReference>
<protein>
    <submittedName>
        <fullName evidence="2">Uncharacterized protein</fullName>
    </submittedName>
</protein>
<dbReference type="KEGG" id="ahel:Q31a_38900"/>
<proteinExistence type="predicted"/>
<keyword evidence="3" id="KW-1185">Reference proteome</keyword>
<feature type="region of interest" description="Disordered" evidence="1">
    <location>
        <begin position="1"/>
        <end position="22"/>
    </location>
</feature>
<evidence type="ECO:0000313" key="2">
    <source>
        <dbReference type="EMBL" id="QDV25564.1"/>
    </source>
</evidence>
<organism evidence="2 3">
    <name type="scientific">Aureliella helgolandensis</name>
    <dbReference type="NCBI Taxonomy" id="2527968"/>
    <lineage>
        <taxon>Bacteria</taxon>
        <taxon>Pseudomonadati</taxon>
        <taxon>Planctomycetota</taxon>
        <taxon>Planctomycetia</taxon>
        <taxon>Pirellulales</taxon>
        <taxon>Pirellulaceae</taxon>
        <taxon>Aureliella</taxon>
    </lineage>
</organism>
<evidence type="ECO:0000313" key="3">
    <source>
        <dbReference type="Proteomes" id="UP000318017"/>
    </source>
</evidence>
<accession>A0A518GAF2</accession>
<gene>
    <name evidence="2" type="ORF">Q31a_38900</name>
</gene>
<evidence type="ECO:0000256" key="1">
    <source>
        <dbReference type="SAM" id="MobiDB-lite"/>
    </source>
</evidence>
<sequence length="124" mass="13461">MSNAGNSSDPNSSANDGSFSIRKSSPDLLREVLESTLTRGEGGLAPEELLALQEIARAHGDSQLDMLQITELLVAGLLSTRFPGLANRETNQLMCQRIADSLCGDPVSMQRLKTMWNQLRESVS</sequence>
<dbReference type="AlphaFoldDB" id="A0A518GAF2"/>
<dbReference type="Proteomes" id="UP000318017">
    <property type="component" value="Chromosome"/>
</dbReference>
<reference evidence="2 3" key="1">
    <citation type="submission" date="2019-02" db="EMBL/GenBank/DDBJ databases">
        <title>Deep-cultivation of Planctomycetes and their phenomic and genomic characterization uncovers novel biology.</title>
        <authorList>
            <person name="Wiegand S."/>
            <person name="Jogler M."/>
            <person name="Boedeker C."/>
            <person name="Pinto D."/>
            <person name="Vollmers J."/>
            <person name="Rivas-Marin E."/>
            <person name="Kohn T."/>
            <person name="Peeters S.H."/>
            <person name="Heuer A."/>
            <person name="Rast P."/>
            <person name="Oberbeckmann S."/>
            <person name="Bunk B."/>
            <person name="Jeske O."/>
            <person name="Meyerdierks A."/>
            <person name="Storesund J.E."/>
            <person name="Kallscheuer N."/>
            <person name="Luecker S."/>
            <person name="Lage O.M."/>
            <person name="Pohl T."/>
            <person name="Merkel B.J."/>
            <person name="Hornburger P."/>
            <person name="Mueller R.-W."/>
            <person name="Bruemmer F."/>
            <person name="Labrenz M."/>
            <person name="Spormann A.M."/>
            <person name="Op den Camp H."/>
            <person name="Overmann J."/>
            <person name="Amann R."/>
            <person name="Jetten M.S.M."/>
            <person name="Mascher T."/>
            <person name="Medema M.H."/>
            <person name="Devos D.P."/>
            <person name="Kaster A.-K."/>
            <person name="Ovreas L."/>
            <person name="Rohde M."/>
            <person name="Galperin M.Y."/>
            <person name="Jogler C."/>
        </authorList>
    </citation>
    <scope>NUCLEOTIDE SEQUENCE [LARGE SCALE GENOMIC DNA]</scope>
    <source>
        <strain evidence="2 3">Q31a</strain>
    </source>
</reference>
<dbReference type="EMBL" id="CP036298">
    <property type="protein sequence ID" value="QDV25564.1"/>
    <property type="molecule type" value="Genomic_DNA"/>
</dbReference>